<evidence type="ECO:0000313" key="2">
    <source>
        <dbReference type="EnsemblPlants" id="QL02p043364:mrna"/>
    </source>
</evidence>
<dbReference type="AlphaFoldDB" id="A0A7N2KX22"/>
<dbReference type="Gramene" id="QL02p043364:mrna">
    <property type="protein sequence ID" value="QL02p043364:mrna"/>
    <property type="gene ID" value="QL02p043364"/>
</dbReference>
<sequence length="66" mass="7325">MNGSFLETNLKGYREGHRGSDLGMTPNNNGKVIRLTLPQLTSERRKSIHSILCCSLELNILIVSPT</sequence>
<organism evidence="2 3">
    <name type="scientific">Quercus lobata</name>
    <name type="common">Valley oak</name>
    <dbReference type="NCBI Taxonomy" id="97700"/>
    <lineage>
        <taxon>Eukaryota</taxon>
        <taxon>Viridiplantae</taxon>
        <taxon>Streptophyta</taxon>
        <taxon>Embryophyta</taxon>
        <taxon>Tracheophyta</taxon>
        <taxon>Spermatophyta</taxon>
        <taxon>Magnoliopsida</taxon>
        <taxon>eudicotyledons</taxon>
        <taxon>Gunneridae</taxon>
        <taxon>Pentapetalae</taxon>
        <taxon>rosids</taxon>
        <taxon>fabids</taxon>
        <taxon>Fagales</taxon>
        <taxon>Fagaceae</taxon>
        <taxon>Quercus</taxon>
    </lineage>
</organism>
<dbReference type="Pfam" id="PF01765">
    <property type="entry name" value="RRF"/>
    <property type="match status" value="1"/>
</dbReference>
<feature type="domain" description="Ribosome recycling factor" evidence="1">
    <location>
        <begin position="19"/>
        <end position="48"/>
    </location>
</feature>
<dbReference type="InParanoid" id="A0A7N2KX22"/>
<evidence type="ECO:0000313" key="3">
    <source>
        <dbReference type="Proteomes" id="UP000594261"/>
    </source>
</evidence>
<evidence type="ECO:0000259" key="1">
    <source>
        <dbReference type="Pfam" id="PF01765"/>
    </source>
</evidence>
<dbReference type="SUPFAM" id="SSF55194">
    <property type="entry name" value="Ribosome recycling factor, RRF"/>
    <property type="match status" value="1"/>
</dbReference>
<keyword evidence="3" id="KW-1185">Reference proteome</keyword>
<accession>A0A7N2KX22</accession>
<name>A0A7N2KX22_QUELO</name>
<dbReference type="InterPro" id="IPR036191">
    <property type="entry name" value="RRF_sf"/>
</dbReference>
<dbReference type="Proteomes" id="UP000594261">
    <property type="component" value="Chromosome 2"/>
</dbReference>
<reference evidence="2" key="2">
    <citation type="submission" date="2021-01" db="UniProtKB">
        <authorList>
            <consortium name="EnsemblPlants"/>
        </authorList>
    </citation>
    <scope>IDENTIFICATION</scope>
</reference>
<dbReference type="EnsemblPlants" id="QL02p043364:mrna">
    <property type="protein sequence ID" value="QL02p043364:mrna"/>
    <property type="gene ID" value="QL02p043364"/>
</dbReference>
<reference evidence="3" key="1">
    <citation type="journal article" date="2016" name="G3 (Bethesda)">
        <title>First Draft Assembly and Annotation of the Genome of a California Endemic Oak Quercus lobata Nee (Fagaceae).</title>
        <authorList>
            <person name="Sork V.L."/>
            <person name="Fitz-Gibbon S.T."/>
            <person name="Puiu D."/>
            <person name="Crepeau M."/>
            <person name="Gugger P.F."/>
            <person name="Sherman R."/>
            <person name="Stevens K."/>
            <person name="Langley C.H."/>
            <person name="Pellegrini M."/>
            <person name="Salzberg S.L."/>
        </authorList>
    </citation>
    <scope>NUCLEOTIDE SEQUENCE [LARGE SCALE GENOMIC DNA]</scope>
    <source>
        <strain evidence="3">cv. SW786</strain>
    </source>
</reference>
<protein>
    <recommendedName>
        <fullName evidence="1">Ribosome recycling factor domain-containing protein</fullName>
    </recommendedName>
</protein>
<proteinExistence type="predicted"/>
<dbReference type="InterPro" id="IPR023584">
    <property type="entry name" value="Ribosome_recyc_fac_dom"/>
</dbReference>